<reference evidence="1" key="1">
    <citation type="journal article" date="2017" name="Parasit. Vectors">
        <title>Sialotranscriptomics of Rhipicephalus zambeziensis reveals intricate expression profiles of secretory proteins and suggests tight temporal transcriptional regulation during blood-feeding.</title>
        <authorList>
            <person name="de Castro M.H."/>
            <person name="de Klerk D."/>
            <person name="Pienaar R."/>
            <person name="Rees D.J.G."/>
            <person name="Mans B.J."/>
        </authorList>
    </citation>
    <scope>NUCLEOTIDE SEQUENCE</scope>
    <source>
        <tissue evidence="1">Salivary glands</tissue>
    </source>
</reference>
<proteinExistence type="predicted"/>
<organism evidence="1">
    <name type="scientific">Rhipicephalus zambeziensis</name>
    <dbReference type="NCBI Taxonomy" id="60191"/>
    <lineage>
        <taxon>Eukaryota</taxon>
        <taxon>Metazoa</taxon>
        <taxon>Ecdysozoa</taxon>
        <taxon>Arthropoda</taxon>
        <taxon>Chelicerata</taxon>
        <taxon>Arachnida</taxon>
        <taxon>Acari</taxon>
        <taxon>Parasitiformes</taxon>
        <taxon>Ixodida</taxon>
        <taxon>Ixodoidea</taxon>
        <taxon>Ixodidae</taxon>
        <taxon>Rhipicephalinae</taxon>
        <taxon>Rhipicephalus</taxon>
        <taxon>Rhipicephalus</taxon>
    </lineage>
</organism>
<name>A0A224Y5I3_9ACAR</name>
<sequence>MRRICFSNQEQRELVLPSVQLFLAVKGKPRRRSICQGSETLGAYAARTNQRWLLQTNKRRLSPLKERNARRGSFKFRNDSGGYRLVPAACVSDSEAKPSWDNLGEGRFSTTLLSVDHVCAFPTGSLTVFSSLDVKCVV</sequence>
<protein>
    <submittedName>
        <fullName evidence="1">Uncharacterized protein</fullName>
    </submittedName>
</protein>
<accession>A0A224Y5I3</accession>
<dbReference type="EMBL" id="GFPF01001672">
    <property type="protein sequence ID" value="MAA12818.1"/>
    <property type="molecule type" value="Transcribed_RNA"/>
</dbReference>
<dbReference type="AlphaFoldDB" id="A0A224Y5I3"/>
<evidence type="ECO:0000313" key="1">
    <source>
        <dbReference type="EMBL" id="MAA12818.1"/>
    </source>
</evidence>